<dbReference type="EMBL" id="JANHAX010000001">
    <property type="protein sequence ID" value="MDQ2089462.1"/>
    <property type="molecule type" value="Genomic_DNA"/>
</dbReference>
<keyword evidence="3" id="KW-1185">Reference proteome</keyword>
<reference evidence="2" key="2">
    <citation type="submission" date="2023-02" db="EMBL/GenBank/DDBJ databases">
        <title>'Rhodoalgimonas zhirmunskyi' gen. nov., isolated from a red alga.</title>
        <authorList>
            <person name="Nedashkovskaya O.I."/>
            <person name="Otstavnykh N.Y."/>
            <person name="Bystritskaya E.P."/>
            <person name="Balabanova L.A."/>
            <person name="Isaeva M.P."/>
        </authorList>
    </citation>
    <scope>NUCLEOTIDE SEQUENCE</scope>
    <source>
        <strain evidence="2">KCTC 52189</strain>
    </source>
</reference>
<proteinExistence type="predicted"/>
<evidence type="ECO:0000256" key="1">
    <source>
        <dbReference type="SAM" id="SignalP"/>
    </source>
</evidence>
<comment type="caution">
    <text evidence="2">The sequence shown here is derived from an EMBL/GenBank/DDBJ whole genome shotgun (WGS) entry which is preliminary data.</text>
</comment>
<evidence type="ECO:0000313" key="2">
    <source>
        <dbReference type="EMBL" id="MDQ2089462.1"/>
    </source>
</evidence>
<dbReference type="RefSeq" id="WP_306734706.1">
    <property type="nucleotide sequence ID" value="NZ_JANHAX010000001.1"/>
</dbReference>
<accession>A0AAE3WCX8</accession>
<evidence type="ECO:0008006" key="4">
    <source>
        <dbReference type="Google" id="ProtNLM"/>
    </source>
</evidence>
<feature type="chain" id="PRO_5042222655" description="DUF4185 domain-containing protein" evidence="1">
    <location>
        <begin position="29"/>
        <end position="462"/>
    </location>
</feature>
<feature type="signal peptide" evidence="1">
    <location>
        <begin position="1"/>
        <end position="28"/>
    </location>
</feature>
<dbReference type="AlphaFoldDB" id="A0AAE3WCX8"/>
<keyword evidence="1" id="KW-0732">Signal</keyword>
<evidence type="ECO:0000313" key="3">
    <source>
        <dbReference type="Proteomes" id="UP001226762"/>
    </source>
</evidence>
<reference evidence="2" key="1">
    <citation type="submission" date="2022-07" db="EMBL/GenBank/DDBJ databases">
        <authorList>
            <person name="Otstavnykh N."/>
            <person name="Isaeva M."/>
            <person name="Bystritskaya E."/>
        </authorList>
    </citation>
    <scope>NUCLEOTIDE SEQUENCE</scope>
    <source>
        <strain evidence="2">KCTC 52189</strain>
    </source>
</reference>
<protein>
    <recommendedName>
        <fullName evidence="4">DUF4185 domain-containing protein</fullName>
    </recommendedName>
</protein>
<name>A0AAE3WCX8_9RHOB</name>
<organism evidence="2 3">
    <name type="scientific">Marimonas arenosa</name>
    <dbReference type="NCBI Taxonomy" id="1795305"/>
    <lineage>
        <taxon>Bacteria</taxon>
        <taxon>Pseudomonadati</taxon>
        <taxon>Pseudomonadota</taxon>
        <taxon>Alphaproteobacteria</taxon>
        <taxon>Rhodobacterales</taxon>
        <taxon>Paracoccaceae</taxon>
        <taxon>Marimonas</taxon>
    </lineage>
</organism>
<gene>
    <name evidence="2" type="ORF">NO357_06055</name>
</gene>
<dbReference type="Proteomes" id="UP001226762">
    <property type="component" value="Unassembled WGS sequence"/>
</dbReference>
<sequence>MINRIAGMVRVGLGLLAATTTVAWPATAADRVMPGDFHYLGAFRLPDAGERPKTFAWGGNAMTFAPAGRHRAQAGELAGSLFVMGHDRIAYGEVPDGNQVAEIAIPAPVASRRVGNLPVARFLQPFADVAAGQFAGLDELPRTGMAYLDTPETGPKIHLSWGAHFQPEPDAPSHAWIAPDLGHPAFTGSWFIGNQSGYATNGYLFALPETWAAEHTGARRLVTGRYRDGGWSGMGPSLFTYRPWLDDAGTPAPDGAHLEAVTLLKYPGSRETESFDRAVRGYTHADEWEGGAWIETASGKAAVLFAGTKSVGEKVWYGFVNPAGPEQVCVAGDFVGQFPVCRLADGSVCPEDDLTECSGHNGYRGWWSSGFAAQALLYDPDDLAAVAEGRMEPWAPQPYAVLDLDEHLFLNPEGIEPETLGVGVQRRYRLGAAAYDPSAGHLFVLELFADGDKPVVHVWAVD</sequence>